<comment type="similarity">
    <text evidence="1 2">Belongs to the anti-sigma-factor antagonist family.</text>
</comment>
<feature type="domain" description="STAS" evidence="3">
    <location>
        <begin position="16"/>
        <end position="111"/>
    </location>
</feature>
<dbReference type="Pfam" id="PF13466">
    <property type="entry name" value="STAS_2"/>
    <property type="match status" value="1"/>
</dbReference>
<reference evidence="4 5" key="1">
    <citation type="submission" date="2020-08" db="EMBL/GenBank/DDBJ databases">
        <title>Genomic Encyclopedia of Type Strains, Phase III (KMG-III): the genomes of soil and plant-associated and newly described type strains.</title>
        <authorList>
            <person name="Whitman W."/>
        </authorList>
    </citation>
    <scope>NUCLEOTIDE SEQUENCE [LARGE SCALE GENOMIC DNA]</scope>
    <source>
        <strain evidence="4 5">CECT 8712</strain>
    </source>
</reference>
<proteinExistence type="inferred from homology"/>
<evidence type="ECO:0000259" key="3">
    <source>
        <dbReference type="PROSITE" id="PS50801"/>
    </source>
</evidence>
<dbReference type="PANTHER" id="PTHR33495">
    <property type="entry name" value="ANTI-SIGMA FACTOR ANTAGONIST TM_1081-RELATED-RELATED"/>
    <property type="match status" value="1"/>
</dbReference>
<evidence type="ECO:0000313" key="4">
    <source>
        <dbReference type="EMBL" id="MBB6118158.1"/>
    </source>
</evidence>
<protein>
    <recommendedName>
        <fullName evidence="2">Anti-sigma factor antagonist</fullName>
    </recommendedName>
</protein>
<dbReference type="GO" id="GO:0043856">
    <property type="term" value="F:anti-sigma factor antagonist activity"/>
    <property type="evidence" value="ECO:0007669"/>
    <property type="project" value="InterPro"/>
</dbReference>
<sequence>MLDTEQDRFVCGATSVVELRGEIDIATAEAAYTKISAAVGSGCAVVDLSAVEFIDASGVNALVRAVHRATAARHHLTLACPPRQLVRILDVLSLHQVLPIRADLPSAVAEHGARAATR</sequence>
<dbReference type="InterPro" id="IPR003658">
    <property type="entry name" value="Anti-sigma_ant"/>
</dbReference>
<accession>A0A841IPG9</accession>
<dbReference type="InterPro" id="IPR058548">
    <property type="entry name" value="MlaB-like_STAS"/>
</dbReference>
<dbReference type="Gene3D" id="3.30.750.24">
    <property type="entry name" value="STAS domain"/>
    <property type="match status" value="1"/>
</dbReference>
<gene>
    <name evidence="4" type="ORF">FHS13_000086</name>
</gene>
<dbReference type="InterPro" id="IPR036513">
    <property type="entry name" value="STAS_dom_sf"/>
</dbReference>
<dbReference type="SUPFAM" id="SSF52091">
    <property type="entry name" value="SpoIIaa-like"/>
    <property type="match status" value="1"/>
</dbReference>
<dbReference type="InterPro" id="IPR002645">
    <property type="entry name" value="STAS_dom"/>
</dbReference>
<organism evidence="4 5">
    <name type="scientific">Nocardiopsis algeriensis</name>
    <dbReference type="NCBI Taxonomy" id="1478215"/>
    <lineage>
        <taxon>Bacteria</taxon>
        <taxon>Bacillati</taxon>
        <taxon>Actinomycetota</taxon>
        <taxon>Actinomycetes</taxon>
        <taxon>Streptosporangiales</taxon>
        <taxon>Nocardiopsidaceae</taxon>
        <taxon>Nocardiopsis</taxon>
    </lineage>
</organism>
<keyword evidence="5" id="KW-1185">Reference proteome</keyword>
<dbReference type="PROSITE" id="PS50801">
    <property type="entry name" value="STAS"/>
    <property type="match status" value="1"/>
</dbReference>
<dbReference type="EMBL" id="JACHJO010000001">
    <property type="protein sequence ID" value="MBB6118158.1"/>
    <property type="molecule type" value="Genomic_DNA"/>
</dbReference>
<dbReference type="NCBIfam" id="TIGR00377">
    <property type="entry name" value="ant_ant_sig"/>
    <property type="match status" value="1"/>
</dbReference>
<dbReference type="AlphaFoldDB" id="A0A841IPG9"/>
<name>A0A841IPG9_9ACTN</name>
<dbReference type="PANTHER" id="PTHR33495:SF2">
    <property type="entry name" value="ANTI-SIGMA FACTOR ANTAGONIST TM_1081-RELATED"/>
    <property type="match status" value="1"/>
</dbReference>
<evidence type="ECO:0000313" key="5">
    <source>
        <dbReference type="Proteomes" id="UP000536604"/>
    </source>
</evidence>
<evidence type="ECO:0000256" key="1">
    <source>
        <dbReference type="ARBA" id="ARBA00009013"/>
    </source>
</evidence>
<evidence type="ECO:0000256" key="2">
    <source>
        <dbReference type="RuleBase" id="RU003749"/>
    </source>
</evidence>
<dbReference type="Proteomes" id="UP000536604">
    <property type="component" value="Unassembled WGS sequence"/>
</dbReference>
<comment type="caution">
    <text evidence="4">The sequence shown here is derived from an EMBL/GenBank/DDBJ whole genome shotgun (WGS) entry which is preliminary data.</text>
</comment>
<dbReference type="CDD" id="cd07043">
    <property type="entry name" value="STAS_anti-anti-sigma_factors"/>
    <property type="match status" value="1"/>
</dbReference>